<accession>A0AAW0EEK0</accession>
<protein>
    <submittedName>
        <fullName evidence="2">Uncharacterized protein</fullName>
    </submittedName>
</protein>
<feature type="non-terminal residue" evidence="2">
    <location>
        <position position="1"/>
    </location>
</feature>
<feature type="compositionally biased region" description="Polar residues" evidence="1">
    <location>
        <begin position="345"/>
        <end position="356"/>
    </location>
</feature>
<proteinExistence type="predicted"/>
<feature type="compositionally biased region" description="Basic and acidic residues" evidence="1">
    <location>
        <begin position="365"/>
        <end position="375"/>
    </location>
</feature>
<feature type="region of interest" description="Disordered" evidence="1">
    <location>
        <begin position="500"/>
        <end position="589"/>
    </location>
</feature>
<feature type="compositionally biased region" description="Pro residues" evidence="1">
    <location>
        <begin position="185"/>
        <end position="194"/>
    </location>
</feature>
<feature type="region of interest" description="Disordered" evidence="1">
    <location>
        <begin position="318"/>
        <end position="472"/>
    </location>
</feature>
<evidence type="ECO:0000313" key="3">
    <source>
        <dbReference type="Proteomes" id="UP001362999"/>
    </source>
</evidence>
<feature type="region of interest" description="Disordered" evidence="1">
    <location>
        <begin position="232"/>
        <end position="262"/>
    </location>
</feature>
<evidence type="ECO:0000313" key="2">
    <source>
        <dbReference type="EMBL" id="KAK7064067.1"/>
    </source>
</evidence>
<organism evidence="2 3">
    <name type="scientific">Favolaschia claudopus</name>
    <dbReference type="NCBI Taxonomy" id="2862362"/>
    <lineage>
        <taxon>Eukaryota</taxon>
        <taxon>Fungi</taxon>
        <taxon>Dikarya</taxon>
        <taxon>Basidiomycota</taxon>
        <taxon>Agaricomycotina</taxon>
        <taxon>Agaricomycetes</taxon>
        <taxon>Agaricomycetidae</taxon>
        <taxon>Agaricales</taxon>
        <taxon>Marasmiineae</taxon>
        <taxon>Mycenaceae</taxon>
        <taxon>Favolaschia</taxon>
    </lineage>
</organism>
<name>A0AAW0EEK0_9AGAR</name>
<gene>
    <name evidence="2" type="ORF">R3P38DRAFT_3339462</name>
</gene>
<reference evidence="2 3" key="1">
    <citation type="journal article" date="2024" name="J Genomics">
        <title>Draft genome sequencing and assembly of Favolaschia claudopus CIRM-BRFM 2984 isolated from oak limbs.</title>
        <authorList>
            <person name="Navarro D."/>
            <person name="Drula E."/>
            <person name="Chaduli D."/>
            <person name="Cazenave R."/>
            <person name="Ahrendt S."/>
            <person name="Wang J."/>
            <person name="Lipzen A."/>
            <person name="Daum C."/>
            <person name="Barry K."/>
            <person name="Grigoriev I.V."/>
            <person name="Favel A."/>
            <person name="Rosso M.N."/>
            <person name="Martin F."/>
        </authorList>
    </citation>
    <scope>NUCLEOTIDE SEQUENCE [LARGE SCALE GENOMIC DNA]</scope>
    <source>
        <strain evidence="2 3">CIRM-BRFM 2984</strain>
    </source>
</reference>
<feature type="compositionally biased region" description="Pro residues" evidence="1">
    <location>
        <begin position="379"/>
        <end position="391"/>
    </location>
</feature>
<feature type="region of interest" description="Disordered" evidence="1">
    <location>
        <begin position="181"/>
        <end position="213"/>
    </location>
</feature>
<dbReference type="AlphaFoldDB" id="A0AAW0EEK0"/>
<dbReference type="EMBL" id="JAWWNJ010000001">
    <property type="protein sequence ID" value="KAK7064067.1"/>
    <property type="molecule type" value="Genomic_DNA"/>
</dbReference>
<evidence type="ECO:0000256" key="1">
    <source>
        <dbReference type="SAM" id="MobiDB-lite"/>
    </source>
</evidence>
<feature type="compositionally biased region" description="Polar residues" evidence="1">
    <location>
        <begin position="251"/>
        <end position="262"/>
    </location>
</feature>
<sequence length="651" mass="70580">MSEEWSFNLRSIQANHDSDSDSDDENNAPNNSISEETRLLQDLDISTREESVVYKPNPFSIARINAAARGNQPPKNSVAKHFNKPNDKPLAGAIVDSFKKAEQKKRSSHPTSTKKPLAPSAVTHTTPPLTSKAPTDHSKSVAARAAPRPNSRPDESHDCGPTAPDIASETIASITAAPAHLHVPTPLPSPPPPAVVLKQSMRPPSVSSRPDFSTLTVPSGTIVTTNALKAPAHLSTSSHPAKKFRPPAPISFSSPAKNSTPFASRKPVFLSSPLRPAPISALPVPDSTLAARPKQFPNYSSIHAPIVPHVSPFLSSNPPVHMTNISGTSTAGSHRISRHPRTSHPRQLSPDTNQFGVETHRRSKMLRDTPPERHSNLPPSSPIQSPSPSPPRRSTRIAERPPHTSHIPIKRTHADAYDCIPPDSDEEWSTLPARKRTKGLELDKPKHGIKTSGTFRLPGIASRTKGKLSGMSANSDRRVVTFLPPPLKAGKVEVVVEDAIPRNSGDPPQHSKHLRESPDPSPRNATPKRRRLNNPYPSPTNSGLAPGDTVEETIDAPTLSSSPLPIRSPRHDFPSPPTSDPIPEHHSNATVSVGDVSQKYPQTKSLMRQRKRGANSVWDLLQLPSCGVVRCDQEHISSLELPVILWKGNEQ</sequence>
<dbReference type="Proteomes" id="UP001362999">
    <property type="component" value="Unassembled WGS sequence"/>
</dbReference>
<feature type="region of interest" description="Disordered" evidence="1">
    <location>
        <begin position="65"/>
        <end position="165"/>
    </location>
</feature>
<keyword evidence="3" id="KW-1185">Reference proteome</keyword>
<comment type="caution">
    <text evidence="2">The sequence shown here is derived from an EMBL/GenBank/DDBJ whole genome shotgun (WGS) entry which is preliminary data.</text>
</comment>
<feature type="compositionally biased region" description="Polar residues" evidence="1">
    <location>
        <begin position="122"/>
        <end position="133"/>
    </location>
</feature>
<feature type="compositionally biased region" description="Polar residues" evidence="1">
    <location>
        <begin position="318"/>
        <end position="332"/>
    </location>
</feature>
<feature type="compositionally biased region" description="Low complexity" evidence="1">
    <location>
        <begin position="557"/>
        <end position="567"/>
    </location>
</feature>
<feature type="region of interest" description="Disordered" evidence="1">
    <location>
        <begin position="1"/>
        <end position="42"/>
    </location>
</feature>
<feature type="compositionally biased region" description="Basic residues" evidence="1">
    <location>
        <begin position="335"/>
        <end position="344"/>
    </location>
</feature>